<organism evidence="2">
    <name type="scientific">marine metagenome</name>
    <dbReference type="NCBI Taxonomy" id="408172"/>
    <lineage>
        <taxon>unclassified sequences</taxon>
        <taxon>metagenomes</taxon>
        <taxon>ecological metagenomes</taxon>
    </lineage>
</organism>
<name>A0A382QJ41_9ZZZZ</name>
<dbReference type="PROSITE" id="PS51257">
    <property type="entry name" value="PROKAR_LIPOPROTEIN"/>
    <property type="match status" value="1"/>
</dbReference>
<dbReference type="InterPro" id="IPR039568">
    <property type="entry name" value="Peptidase_MA-like_dom"/>
</dbReference>
<feature type="domain" description="Peptidase MA-like" evidence="1">
    <location>
        <begin position="126"/>
        <end position="222"/>
    </location>
</feature>
<evidence type="ECO:0000259" key="1">
    <source>
        <dbReference type="Pfam" id="PF13485"/>
    </source>
</evidence>
<accession>A0A382QJ41</accession>
<reference evidence="2" key="1">
    <citation type="submission" date="2018-05" db="EMBL/GenBank/DDBJ databases">
        <authorList>
            <person name="Lanie J.A."/>
            <person name="Ng W.-L."/>
            <person name="Kazmierczak K.M."/>
            <person name="Andrzejewski T.M."/>
            <person name="Davidsen T.M."/>
            <person name="Wayne K.J."/>
            <person name="Tettelin H."/>
            <person name="Glass J.I."/>
            <person name="Rusch D."/>
            <person name="Podicherti R."/>
            <person name="Tsui H.-C.T."/>
            <person name="Winkler M.E."/>
        </authorList>
    </citation>
    <scope>NUCLEOTIDE SEQUENCE</scope>
</reference>
<protein>
    <recommendedName>
        <fullName evidence="1">Peptidase MA-like domain-containing protein</fullName>
    </recommendedName>
</protein>
<evidence type="ECO:0000313" key="2">
    <source>
        <dbReference type="EMBL" id="SVC84968.1"/>
    </source>
</evidence>
<proteinExistence type="predicted"/>
<gene>
    <name evidence="2" type="ORF">METZ01_LOCUS337822</name>
</gene>
<dbReference type="AlphaFoldDB" id="A0A382QJ41"/>
<sequence length="267" mass="30828">MVRYISLLLIILIGCSENRKKTSMIAAYGWEKEGQVLKSIKNVAFNFPDSGFAYERRSDYVKQCLEAIQSNVQIIELESFSDTIQIRFLPSRDDMFWLTGYKPSGTALPHIKTVYLVADGEKTPPIKHELMHLIAMLEWGYPHVSSTLINEGLAAYAEDNCNGYNVAQIYRYFMETDKLIDIDSLTSDFYAQSEMIGYHQSAYIVEYLLNNYNIEQFKQLWEQGFESFESIYNISVSKAKADLEQVLLKKYPSVPDIDWETFKEGCK</sequence>
<dbReference type="EMBL" id="UINC01114571">
    <property type="protein sequence ID" value="SVC84968.1"/>
    <property type="molecule type" value="Genomic_DNA"/>
</dbReference>
<dbReference type="Pfam" id="PF13485">
    <property type="entry name" value="Peptidase_MA_2"/>
    <property type="match status" value="1"/>
</dbReference>